<dbReference type="EMBL" id="CACRTR010000012">
    <property type="protein sequence ID" value="VYU45658.1"/>
    <property type="molecule type" value="Genomic_DNA"/>
</dbReference>
<organism evidence="7">
    <name type="scientific">Eubacterium limosum</name>
    <dbReference type="NCBI Taxonomy" id="1736"/>
    <lineage>
        <taxon>Bacteria</taxon>
        <taxon>Bacillati</taxon>
        <taxon>Bacillota</taxon>
        <taxon>Clostridia</taxon>
        <taxon>Eubacteriales</taxon>
        <taxon>Eubacteriaceae</taxon>
        <taxon>Eubacterium</taxon>
    </lineage>
</organism>
<dbReference type="InterPro" id="IPR007627">
    <property type="entry name" value="RNA_pol_sigma70_r2"/>
</dbReference>
<proteinExistence type="predicted"/>
<dbReference type="PANTHER" id="PTHR30385">
    <property type="entry name" value="SIGMA FACTOR F FLAGELLAR"/>
    <property type="match status" value="1"/>
</dbReference>
<reference evidence="7" key="1">
    <citation type="submission" date="2019-11" db="EMBL/GenBank/DDBJ databases">
        <authorList>
            <person name="Feng L."/>
        </authorList>
    </citation>
    <scope>NUCLEOTIDE SEQUENCE</scope>
    <source>
        <strain evidence="7">ElimosumLFYP34</strain>
    </source>
</reference>
<accession>A0A6N3F0Q0</accession>
<dbReference type="AlphaFoldDB" id="A0A6N3F0Q0"/>
<evidence type="ECO:0000259" key="6">
    <source>
        <dbReference type="Pfam" id="PF08281"/>
    </source>
</evidence>
<evidence type="ECO:0000256" key="2">
    <source>
        <dbReference type="ARBA" id="ARBA00023082"/>
    </source>
</evidence>
<sequence length="198" mass="22544">MEGQNYELINTWAAEAQKGDKRAAELLLQSFRPLILKMAGRCFGDSGFEDAYQDGTAAFLEAVRRYDPEKNHLFPGYIRKYLDFYFRKRQEGRFDKSVSAVVSLDAPAAEDGTTLGQLVPDPNQPIQACHEENDRKSRLEKLDWALKQLPGDQRRAITAYYLGGQSQKAIAEDCQLSASAVKMRIHRGLRRLRVLMEE</sequence>
<dbReference type="CDD" id="cd06171">
    <property type="entry name" value="Sigma70_r4"/>
    <property type="match status" value="1"/>
</dbReference>
<feature type="domain" description="RNA polymerase sigma factor 70 region 4 type 2" evidence="6">
    <location>
        <begin position="141"/>
        <end position="192"/>
    </location>
</feature>
<evidence type="ECO:0000259" key="5">
    <source>
        <dbReference type="Pfam" id="PF04542"/>
    </source>
</evidence>
<dbReference type="InterPro" id="IPR013324">
    <property type="entry name" value="RNA_pol_sigma_r3/r4-like"/>
</dbReference>
<dbReference type="GO" id="GO:0003677">
    <property type="term" value="F:DNA binding"/>
    <property type="evidence" value="ECO:0007669"/>
    <property type="project" value="UniProtKB-KW"/>
</dbReference>
<dbReference type="NCBIfam" id="TIGR02937">
    <property type="entry name" value="sigma70-ECF"/>
    <property type="match status" value="1"/>
</dbReference>
<evidence type="ECO:0000313" key="7">
    <source>
        <dbReference type="EMBL" id="VYU45658.1"/>
    </source>
</evidence>
<dbReference type="GO" id="GO:0016987">
    <property type="term" value="F:sigma factor activity"/>
    <property type="evidence" value="ECO:0007669"/>
    <property type="project" value="UniProtKB-KW"/>
</dbReference>
<name>A0A6N3F0Q0_EUBLI</name>
<dbReference type="SUPFAM" id="SSF88659">
    <property type="entry name" value="Sigma3 and sigma4 domains of RNA polymerase sigma factors"/>
    <property type="match status" value="1"/>
</dbReference>
<keyword evidence="2" id="KW-0731">Sigma factor</keyword>
<evidence type="ECO:0000256" key="4">
    <source>
        <dbReference type="ARBA" id="ARBA00023163"/>
    </source>
</evidence>
<protein>
    <submittedName>
        <fullName evidence="7">RNA polymerase sigma factor</fullName>
    </submittedName>
</protein>
<dbReference type="InterPro" id="IPR013249">
    <property type="entry name" value="RNA_pol_sigma70_r4_t2"/>
</dbReference>
<keyword evidence="1" id="KW-0805">Transcription regulation</keyword>
<dbReference type="Pfam" id="PF08281">
    <property type="entry name" value="Sigma70_r4_2"/>
    <property type="match status" value="1"/>
</dbReference>
<dbReference type="Gene3D" id="1.10.1740.10">
    <property type="match status" value="1"/>
</dbReference>
<dbReference type="SUPFAM" id="SSF88946">
    <property type="entry name" value="Sigma2 domain of RNA polymerase sigma factors"/>
    <property type="match status" value="1"/>
</dbReference>
<keyword evidence="3" id="KW-0238">DNA-binding</keyword>
<dbReference type="InterPro" id="IPR013325">
    <property type="entry name" value="RNA_pol_sigma_r2"/>
</dbReference>
<evidence type="ECO:0000256" key="1">
    <source>
        <dbReference type="ARBA" id="ARBA00023015"/>
    </source>
</evidence>
<dbReference type="InterPro" id="IPR036388">
    <property type="entry name" value="WH-like_DNA-bd_sf"/>
</dbReference>
<keyword evidence="4" id="KW-0804">Transcription</keyword>
<dbReference type="Pfam" id="PF04542">
    <property type="entry name" value="Sigma70_r2"/>
    <property type="match status" value="1"/>
</dbReference>
<dbReference type="Gene3D" id="1.10.10.10">
    <property type="entry name" value="Winged helix-like DNA-binding domain superfamily/Winged helix DNA-binding domain"/>
    <property type="match status" value="1"/>
</dbReference>
<dbReference type="GO" id="GO:0006352">
    <property type="term" value="P:DNA-templated transcription initiation"/>
    <property type="evidence" value="ECO:0007669"/>
    <property type="project" value="InterPro"/>
</dbReference>
<evidence type="ECO:0000256" key="3">
    <source>
        <dbReference type="ARBA" id="ARBA00023125"/>
    </source>
</evidence>
<feature type="domain" description="RNA polymerase sigma-70 region 2" evidence="5">
    <location>
        <begin position="27"/>
        <end position="79"/>
    </location>
</feature>
<gene>
    <name evidence="7" type="ORF">ELLFYP34_00215</name>
</gene>
<dbReference type="InterPro" id="IPR014284">
    <property type="entry name" value="RNA_pol_sigma-70_dom"/>
</dbReference>